<accession>A0A182RVC9</accession>
<name>A0A182RVC9_ANOFN</name>
<sequence length="79" mass="9265">MPIAVKRSYTARLNRTLPAFCPMRPRRRVFTVATTEQGVKKGFVVEAEATPNYTCDNYLQRLVKSLAQMWKKRLKQKLY</sequence>
<proteinExistence type="predicted"/>
<organism evidence="1">
    <name type="scientific">Anopheles funestus</name>
    <name type="common">African malaria mosquito</name>
    <dbReference type="NCBI Taxonomy" id="62324"/>
    <lineage>
        <taxon>Eukaryota</taxon>
        <taxon>Metazoa</taxon>
        <taxon>Ecdysozoa</taxon>
        <taxon>Arthropoda</taxon>
        <taxon>Hexapoda</taxon>
        <taxon>Insecta</taxon>
        <taxon>Pterygota</taxon>
        <taxon>Neoptera</taxon>
        <taxon>Endopterygota</taxon>
        <taxon>Diptera</taxon>
        <taxon>Nematocera</taxon>
        <taxon>Culicoidea</taxon>
        <taxon>Culicidae</taxon>
        <taxon>Anophelinae</taxon>
        <taxon>Anopheles</taxon>
    </lineage>
</organism>
<reference evidence="1" key="1">
    <citation type="submission" date="2020-05" db="UniProtKB">
        <authorList>
            <consortium name="EnsemblMetazoa"/>
        </authorList>
    </citation>
    <scope>IDENTIFICATION</scope>
    <source>
        <strain evidence="1">FUMOZ</strain>
    </source>
</reference>
<dbReference type="VEuPathDB" id="VectorBase:AFUN010239"/>
<dbReference type="EnsemblMetazoa" id="AFUN010239-RA">
    <property type="protein sequence ID" value="AFUN010239-PA"/>
    <property type="gene ID" value="AFUN010239"/>
</dbReference>
<evidence type="ECO:0000313" key="1">
    <source>
        <dbReference type="EnsemblMetazoa" id="AFUN010239-PA"/>
    </source>
</evidence>
<dbReference type="AlphaFoldDB" id="A0A182RVC9"/>
<protein>
    <submittedName>
        <fullName evidence="1">Uncharacterized protein</fullName>
    </submittedName>
</protein>